<dbReference type="CDD" id="cd00093">
    <property type="entry name" value="HTH_XRE"/>
    <property type="match status" value="1"/>
</dbReference>
<dbReference type="AlphaFoldDB" id="A0A174YRN5"/>
<dbReference type="PROSITE" id="PS50943">
    <property type="entry name" value="HTH_CROC1"/>
    <property type="match status" value="1"/>
</dbReference>
<proteinExistence type="predicted"/>
<reference evidence="2 3" key="1">
    <citation type="submission" date="2015-09" db="EMBL/GenBank/DDBJ databases">
        <authorList>
            <consortium name="Pathogen Informatics"/>
        </authorList>
    </citation>
    <scope>NUCLEOTIDE SEQUENCE [LARGE SCALE GENOMIC DNA]</scope>
    <source>
        <strain evidence="2 3">2789STDY5834875</strain>
    </source>
</reference>
<name>A0A174YRN5_9FIRM</name>
<dbReference type="Gene3D" id="1.10.260.40">
    <property type="entry name" value="lambda repressor-like DNA-binding domains"/>
    <property type="match status" value="1"/>
</dbReference>
<feature type="domain" description="HTH cro/C1-type" evidence="1">
    <location>
        <begin position="12"/>
        <end position="61"/>
    </location>
</feature>
<dbReference type="InterPro" id="IPR001387">
    <property type="entry name" value="Cro/C1-type_HTH"/>
</dbReference>
<evidence type="ECO:0000313" key="2">
    <source>
        <dbReference type="EMBL" id="CUQ76352.1"/>
    </source>
</evidence>
<dbReference type="EMBL" id="CZBU01000002">
    <property type="protein sequence ID" value="CUQ76352.1"/>
    <property type="molecule type" value="Genomic_DNA"/>
</dbReference>
<dbReference type="Pfam" id="PF01381">
    <property type="entry name" value="HTH_3"/>
    <property type="match status" value="1"/>
</dbReference>
<evidence type="ECO:0000313" key="3">
    <source>
        <dbReference type="Proteomes" id="UP000095621"/>
    </source>
</evidence>
<accession>A0A174YRN5</accession>
<evidence type="ECO:0000259" key="1">
    <source>
        <dbReference type="PROSITE" id="PS50943"/>
    </source>
</evidence>
<dbReference type="SUPFAM" id="SSF47413">
    <property type="entry name" value="lambda repressor-like DNA-binding domains"/>
    <property type="match status" value="1"/>
</dbReference>
<dbReference type="SMART" id="SM00530">
    <property type="entry name" value="HTH_XRE"/>
    <property type="match status" value="1"/>
</dbReference>
<dbReference type="RefSeq" id="WP_055215060.1">
    <property type="nucleotide sequence ID" value="NZ_CZBU01000002.1"/>
</dbReference>
<organism evidence="2 3">
    <name type="scientific">Lachnospira eligens</name>
    <dbReference type="NCBI Taxonomy" id="39485"/>
    <lineage>
        <taxon>Bacteria</taxon>
        <taxon>Bacillati</taxon>
        <taxon>Bacillota</taxon>
        <taxon>Clostridia</taxon>
        <taxon>Lachnospirales</taxon>
        <taxon>Lachnospiraceae</taxon>
        <taxon>Lachnospira</taxon>
    </lineage>
</organism>
<dbReference type="OrthoDB" id="2039658at2"/>
<sequence>MNIYEKIFARLEELHMSQIELSRRTGIATSTISDWRKKKINPQADKLVSICKALDMSLVDLLCDEKVVEQSIETDFVSDGQHIIELFKNSDLETKRRLLRYFELIEICREINQENESKNIKRNVSVIQDADGNNIVMINDIAFKGKRSVEWSDVEKYLRQYVGDIYRIAETEDIIYIGTDLPDEYSGSNYTKHIKGTIAKAKANAVQAIPEMIEIATSKTFEDNKKNKHSRHAKNGWYRYDTRFALPVYDENGDVERYNVFSARLLIRHASSGKMYLYDVLEIKKETSKSCQE</sequence>
<dbReference type="GO" id="GO:0003677">
    <property type="term" value="F:DNA binding"/>
    <property type="evidence" value="ECO:0007669"/>
    <property type="project" value="InterPro"/>
</dbReference>
<dbReference type="Proteomes" id="UP000095621">
    <property type="component" value="Unassembled WGS sequence"/>
</dbReference>
<gene>
    <name evidence="2" type="ORF">ERS852490_01006</name>
</gene>
<protein>
    <submittedName>
        <fullName evidence="2">Transcriptional repressor DicA</fullName>
    </submittedName>
</protein>
<dbReference type="InterPro" id="IPR010982">
    <property type="entry name" value="Lambda_DNA-bd_dom_sf"/>
</dbReference>